<dbReference type="PROSITE" id="PS50088">
    <property type="entry name" value="ANK_REPEAT"/>
    <property type="match status" value="1"/>
</dbReference>
<dbReference type="Proteomes" id="UP000266841">
    <property type="component" value="Unassembled WGS sequence"/>
</dbReference>
<sequence length="333" mass="37088">MFDQLRFYRADLARVEREASGEPPQSVAQLRGFVEDLESFLEPWDEEHLSQHNPSAGDRGGDPVEMPMRVATAAMRAESIGKVLEWTGHPSSGVDRGRLNAVHDDIRETFLHIAAITENRDLMSVLLQCGLSVNSVNITGYTAFLQKLSGFPVGPSGLESAMMTFRLMLEWGLDYDAGSEDREFVAWGAMEKGLTQLANMIRSDFSGRRCELVNMKTEGMNGRVVLVEKYIASKKRYKIVFEGSGDKALVGSDNLKRRDRTPLDCGYYVEVRRGRVSRRTFETKEECQAYVSSIADRAGTTEATARSMSNLGLSDAPQRKGGGKKKGKKKTRK</sequence>
<evidence type="ECO:0000256" key="2">
    <source>
        <dbReference type="SAM" id="MobiDB-lite"/>
    </source>
</evidence>
<feature type="compositionally biased region" description="Basic residues" evidence="2">
    <location>
        <begin position="321"/>
        <end position="333"/>
    </location>
</feature>
<keyword evidence="4" id="KW-1185">Reference proteome</keyword>
<dbReference type="SUPFAM" id="SSF48403">
    <property type="entry name" value="Ankyrin repeat"/>
    <property type="match status" value="1"/>
</dbReference>
<comment type="caution">
    <text evidence="3">The sequence shown here is derived from an EMBL/GenBank/DDBJ whole genome shotgun (WGS) entry which is preliminary data.</text>
</comment>
<feature type="compositionally biased region" description="Polar residues" evidence="2">
    <location>
        <begin position="301"/>
        <end position="312"/>
    </location>
</feature>
<gene>
    <name evidence="3" type="ORF">THAOC_23612</name>
</gene>
<reference evidence="3 4" key="1">
    <citation type="journal article" date="2012" name="Genome Biol.">
        <title>Genome and low-iron response of an oceanic diatom adapted to chronic iron limitation.</title>
        <authorList>
            <person name="Lommer M."/>
            <person name="Specht M."/>
            <person name="Roy A.S."/>
            <person name="Kraemer L."/>
            <person name="Andreson R."/>
            <person name="Gutowska M.A."/>
            <person name="Wolf J."/>
            <person name="Bergner S.V."/>
            <person name="Schilhabel M.B."/>
            <person name="Klostermeier U.C."/>
            <person name="Beiko R.G."/>
            <person name="Rosenstiel P."/>
            <person name="Hippler M."/>
            <person name="Laroche J."/>
        </authorList>
    </citation>
    <scope>NUCLEOTIDE SEQUENCE [LARGE SCALE GENOMIC DNA]</scope>
    <source>
        <strain evidence="3 4">CCMP1005</strain>
    </source>
</reference>
<dbReference type="InterPro" id="IPR002110">
    <property type="entry name" value="Ankyrin_rpt"/>
</dbReference>
<accession>K0RVL4</accession>
<dbReference type="AlphaFoldDB" id="K0RVL4"/>
<proteinExistence type="predicted"/>
<organism evidence="3 4">
    <name type="scientific">Thalassiosira oceanica</name>
    <name type="common">Marine diatom</name>
    <dbReference type="NCBI Taxonomy" id="159749"/>
    <lineage>
        <taxon>Eukaryota</taxon>
        <taxon>Sar</taxon>
        <taxon>Stramenopiles</taxon>
        <taxon>Ochrophyta</taxon>
        <taxon>Bacillariophyta</taxon>
        <taxon>Coscinodiscophyceae</taxon>
        <taxon>Thalassiosirophycidae</taxon>
        <taxon>Thalassiosirales</taxon>
        <taxon>Thalassiosiraceae</taxon>
        <taxon>Thalassiosira</taxon>
    </lineage>
</organism>
<name>K0RVL4_THAOC</name>
<feature type="region of interest" description="Disordered" evidence="2">
    <location>
        <begin position="299"/>
        <end position="333"/>
    </location>
</feature>
<keyword evidence="1" id="KW-0040">ANK repeat</keyword>
<evidence type="ECO:0000313" key="4">
    <source>
        <dbReference type="Proteomes" id="UP000266841"/>
    </source>
</evidence>
<evidence type="ECO:0000313" key="3">
    <source>
        <dbReference type="EMBL" id="EJK56489.1"/>
    </source>
</evidence>
<dbReference type="Gene3D" id="1.25.40.20">
    <property type="entry name" value="Ankyrin repeat-containing domain"/>
    <property type="match status" value="1"/>
</dbReference>
<dbReference type="InterPro" id="IPR036770">
    <property type="entry name" value="Ankyrin_rpt-contain_sf"/>
</dbReference>
<dbReference type="EMBL" id="AGNL01031279">
    <property type="protein sequence ID" value="EJK56489.1"/>
    <property type="molecule type" value="Genomic_DNA"/>
</dbReference>
<feature type="repeat" description="ANK" evidence="1">
    <location>
        <begin position="106"/>
        <end position="138"/>
    </location>
</feature>
<protein>
    <submittedName>
        <fullName evidence="3">Uncharacterized protein</fullName>
    </submittedName>
</protein>
<evidence type="ECO:0000256" key="1">
    <source>
        <dbReference type="PROSITE-ProRule" id="PRU00023"/>
    </source>
</evidence>
<dbReference type="eggNOG" id="ENOG502SXSR">
    <property type="taxonomic scope" value="Eukaryota"/>
</dbReference>